<dbReference type="Gene3D" id="3.90.79.10">
    <property type="entry name" value="Nucleoside Triphosphate Pyrophosphohydrolase"/>
    <property type="match status" value="1"/>
</dbReference>
<keyword evidence="1 2" id="KW-0378">Hydrolase</keyword>
<comment type="caution">
    <text evidence="4">The sequence shown here is derived from an EMBL/GenBank/DDBJ whole genome shotgun (WGS) entry which is preliminary data.</text>
</comment>
<dbReference type="InterPro" id="IPR020476">
    <property type="entry name" value="Nudix_hydrolase"/>
</dbReference>
<evidence type="ECO:0000259" key="3">
    <source>
        <dbReference type="PROSITE" id="PS51462"/>
    </source>
</evidence>
<dbReference type="SUPFAM" id="SSF55811">
    <property type="entry name" value="Nudix"/>
    <property type="match status" value="1"/>
</dbReference>
<dbReference type="InterPro" id="IPR000086">
    <property type="entry name" value="NUDIX_hydrolase_dom"/>
</dbReference>
<dbReference type="GO" id="GO:0006167">
    <property type="term" value="P:AMP biosynthetic process"/>
    <property type="evidence" value="ECO:0007669"/>
    <property type="project" value="TreeGrafter"/>
</dbReference>
<dbReference type="AlphaFoldDB" id="A0A1S9PMT3"/>
<dbReference type="PANTHER" id="PTHR21340">
    <property type="entry name" value="DIADENOSINE 5,5-P1,P4-TETRAPHOSPHATE PYROPHOSPHOHYDROLASE MUTT"/>
    <property type="match status" value="1"/>
</dbReference>
<dbReference type="InterPro" id="IPR015797">
    <property type="entry name" value="NUDIX_hydrolase-like_dom_sf"/>
</dbReference>
<dbReference type="InterPro" id="IPR051325">
    <property type="entry name" value="Nudix_hydrolase_domain"/>
</dbReference>
<dbReference type="PRINTS" id="PR00502">
    <property type="entry name" value="NUDIXFAMILY"/>
</dbReference>
<evidence type="ECO:0000256" key="2">
    <source>
        <dbReference type="RuleBase" id="RU003476"/>
    </source>
</evidence>
<dbReference type="GO" id="GO:0004081">
    <property type="term" value="F:bis(5'-nucleosyl)-tetraphosphatase (asymmetrical) activity"/>
    <property type="evidence" value="ECO:0007669"/>
    <property type="project" value="TreeGrafter"/>
</dbReference>
<dbReference type="Pfam" id="PF00293">
    <property type="entry name" value="NUDIX"/>
    <property type="match status" value="1"/>
</dbReference>
<evidence type="ECO:0000313" key="4">
    <source>
        <dbReference type="EMBL" id="OOQ62256.1"/>
    </source>
</evidence>
<comment type="similarity">
    <text evidence="2">Belongs to the Nudix hydrolase family.</text>
</comment>
<name>A0A1S9PMT3_9SPHI</name>
<gene>
    <name evidence="4" type="ORF">BC343_04220</name>
</gene>
<evidence type="ECO:0000313" key="5">
    <source>
        <dbReference type="Proteomes" id="UP000189739"/>
    </source>
</evidence>
<proteinExistence type="inferred from homology"/>
<dbReference type="OrthoDB" id="9816289at2"/>
<dbReference type="CDD" id="cd03673">
    <property type="entry name" value="NUDIX_Ap6A_hydrolase"/>
    <property type="match status" value="1"/>
</dbReference>
<organism evidence="4 5">
    <name type="scientific">Mucilaginibacter pedocola</name>
    <dbReference type="NCBI Taxonomy" id="1792845"/>
    <lineage>
        <taxon>Bacteria</taxon>
        <taxon>Pseudomonadati</taxon>
        <taxon>Bacteroidota</taxon>
        <taxon>Sphingobacteriia</taxon>
        <taxon>Sphingobacteriales</taxon>
        <taxon>Sphingobacteriaceae</taxon>
        <taxon>Mucilaginibacter</taxon>
    </lineage>
</organism>
<dbReference type="GO" id="GO:0006754">
    <property type="term" value="P:ATP biosynthetic process"/>
    <property type="evidence" value="ECO:0007669"/>
    <property type="project" value="TreeGrafter"/>
</dbReference>
<dbReference type="InterPro" id="IPR020084">
    <property type="entry name" value="NUDIX_hydrolase_CS"/>
</dbReference>
<keyword evidence="5" id="KW-1185">Reference proteome</keyword>
<sequence length="210" mass="24564">MAQKYRIYINQKAILLTSELPEQAEKFQRIDPEHFDLKLIYPWVYNQPGDLFYVLSPDPKAAMKKAMKTVKLVEAAGGLVQHEDGTHLFIYRNEKWDLPKGKLEKGEKTKIAAVREVEEECGIKVAKREDKICKTYHMYEWRGKIVLKKTHWYYMKHKGKAKLVPQIEEGITAVRFFNREQVAAIITNTYPSIIDVLEVSELIKERELPL</sequence>
<dbReference type="PROSITE" id="PS51462">
    <property type="entry name" value="NUDIX"/>
    <property type="match status" value="1"/>
</dbReference>
<evidence type="ECO:0000256" key="1">
    <source>
        <dbReference type="ARBA" id="ARBA00022801"/>
    </source>
</evidence>
<dbReference type="STRING" id="1792845.BC343_04220"/>
<accession>A0A1S9PMT3</accession>
<reference evidence="4 5" key="1">
    <citation type="submission" date="2016-07" db="EMBL/GenBank/DDBJ databases">
        <title>Genomic analysis of zinc-resistant bacterium Mucilaginibacter pedocola TBZ30.</title>
        <authorList>
            <person name="Huang J."/>
            <person name="Tang J."/>
        </authorList>
    </citation>
    <scope>NUCLEOTIDE SEQUENCE [LARGE SCALE GENOMIC DNA]</scope>
    <source>
        <strain evidence="4 5">TBZ30</strain>
    </source>
</reference>
<dbReference type="EMBL" id="MBTF01000001">
    <property type="protein sequence ID" value="OOQ62256.1"/>
    <property type="molecule type" value="Genomic_DNA"/>
</dbReference>
<dbReference type="PANTHER" id="PTHR21340:SF0">
    <property type="entry name" value="BIS(5'-NUCLEOSYL)-TETRAPHOSPHATASE [ASYMMETRICAL]"/>
    <property type="match status" value="1"/>
</dbReference>
<dbReference type="PROSITE" id="PS00893">
    <property type="entry name" value="NUDIX_BOX"/>
    <property type="match status" value="1"/>
</dbReference>
<dbReference type="Proteomes" id="UP000189739">
    <property type="component" value="Unassembled WGS sequence"/>
</dbReference>
<protein>
    <submittedName>
        <fullName evidence="4">NUDIX hydrolase</fullName>
    </submittedName>
</protein>
<feature type="domain" description="Nudix hydrolase" evidence="3">
    <location>
        <begin position="71"/>
        <end position="200"/>
    </location>
</feature>